<accession>A0A066X561</accession>
<dbReference type="eggNOG" id="ENOG502R9SJ">
    <property type="taxonomic scope" value="Eukaryota"/>
</dbReference>
<dbReference type="EMBL" id="JMSE01001162">
    <property type="protein sequence ID" value="KDN64092.1"/>
    <property type="molecule type" value="Genomic_DNA"/>
</dbReference>
<dbReference type="PANTHER" id="PTHR47843">
    <property type="entry name" value="BTB DOMAIN-CONTAINING PROTEIN-RELATED"/>
    <property type="match status" value="1"/>
</dbReference>
<proteinExistence type="predicted"/>
<keyword evidence="2" id="KW-1185">Reference proteome</keyword>
<gene>
    <name evidence="1" type="ORF">CSUB01_05110</name>
</gene>
<dbReference type="OrthoDB" id="9997739at2759"/>
<sequence length="202" mass="23051">MSPTVEQKVMETIAQSRIIQFIIGDDLTVFNVHEASIWGLSKLLDKELWRQTGDYKVTWKYVDVGTFATFLEYAYTGNFTVIDRGLKHKLDNEEPPSLGEYMASCELNDSESVKYALKHFGQVLQQPCCKNNAGQASTLARRNGPSYSRHYYLAHSRLYIFADNYGLEKLRSLCIEKMRQSLVGNSGQVQLIHAVVDVLRFI</sequence>
<reference evidence="2" key="1">
    <citation type="journal article" date="2014" name="Genome Announc.">
        <title>Draft genome sequence of Colletotrichum sublineola, a destructive pathogen of cultivated sorghum.</title>
        <authorList>
            <person name="Baroncelli R."/>
            <person name="Sanz-Martin J.M."/>
            <person name="Rech G.E."/>
            <person name="Sukno S.A."/>
            <person name="Thon M.R."/>
        </authorList>
    </citation>
    <scope>NUCLEOTIDE SEQUENCE [LARGE SCALE GENOMIC DNA]</scope>
    <source>
        <strain evidence="2">TX430BB</strain>
    </source>
</reference>
<dbReference type="AlphaFoldDB" id="A0A066X561"/>
<comment type="caution">
    <text evidence="1">The sequence shown here is derived from an EMBL/GenBank/DDBJ whole genome shotgun (WGS) entry which is preliminary data.</text>
</comment>
<evidence type="ECO:0000313" key="1">
    <source>
        <dbReference type="EMBL" id="KDN64092.1"/>
    </source>
</evidence>
<dbReference type="Proteomes" id="UP000027238">
    <property type="component" value="Unassembled WGS sequence"/>
</dbReference>
<evidence type="ECO:0000313" key="2">
    <source>
        <dbReference type="Proteomes" id="UP000027238"/>
    </source>
</evidence>
<name>A0A066X561_COLSU</name>
<dbReference type="InterPro" id="IPR011333">
    <property type="entry name" value="SKP1/BTB/POZ_sf"/>
</dbReference>
<dbReference type="Gene3D" id="3.30.710.10">
    <property type="entry name" value="Potassium Channel Kv1.1, Chain A"/>
    <property type="match status" value="1"/>
</dbReference>
<evidence type="ECO:0008006" key="3">
    <source>
        <dbReference type="Google" id="ProtNLM"/>
    </source>
</evidence>
<protein>
    <recommendedName>
        <fullName evidence="3">BTB domain-containing protein</fullName>
    </recommendedName>
</protein>
<dbReference type="HOGENOM" id="CLU_1354537_0_0_1"/>
<organism evidence="1 2">
    <name type="scientific">Colletotrichum sublineola</name>
    <name type="common">Sorghum anthracnose fungus</name>
    <dbReference type="NCBI Taxonomy" id="1173701"/>
    <lineage>
        <taxon>Eukaryota</taxon>
        <taxon>Fungi</taxon>
        <taxon>Dikarya</taxon>
        <taxon>Ascomycota</taxon>
        <taxon>Pezizomycotina</taxon>
        <taxon>Sordariomycetes</taxon>
        <taxon>Hypocreomycetidae</taxon>
        <taxon>Glomerellales</taxon>
        <taxon>Glomerellaceae</taxon>
        <taxon>Colletotrichum</taxon>
        <taxon>Colletotrichum graminicola species complex</taxon>
    </lineage>
</organism>